<keyword evidence="6 8" id="KW-1133">Transmembrane helix</keyword>
<keyword evidence="1" id="KW-1003">Cell membrane</keyword>
<dbReference type="PANTHER" id="PTHR48090">
    <property type="entry name" value="UNDECAPRENYL-PHOSPHATE 4-DEOXY-4-FORMAMIDO-L-ARABINOSE TRANSFERASE-RELATED"/>
    <property type="match status" value="1"/>
</dbReference>
<protein>
    <submittedName>
        <fullName evidence="10">Glycosyltransferase</fullName>
    </submittedName>
</protein>
<keyword evidence="5" id="KW-0448">Lipopolysaccharide biosynthesis</keyword>
<dbReference type="InterPro" id="IPR001173">
    <property type="entry name" value="Glyco_trans_2-like"/>
</dbReference>
<proteinExistence type="predicted"/>
<evidence type="ECO:0000256" key="5">
    <source>
        <dbReference type="ARBA" id="ARBA00022985"/>
    </source>
</evidence>
<dbReference type="Proteomes" id="UP000030598">
    <property type="component" value="Unassembled WGS sequence"/>
</dbReference>
<dbReference type="Gene3D" id="3.90.550.10">
    <property type="entry name" value="Spore Coat Polysaccharide Biosynthesis Protein SpsA, Chain A"/>
    <property type="match status" value="1"/>
</dbReference>
<reference evidence="11" key="1">
    <citation type="journal article" date="2014" name="Sci. Data">
        <title>Genomes of diverse isolates of the marine cyanobacterium Prochlorococcus.</title>
        <authorList>
            <person name="Biller S."/>
            <person name="Berube P."/>
            <person name="Thompson J."/>
            <person name="Kelly L."/>
            <person name="Roggensack S."/>
            <person name="Awad L."/>
            <person name="Roache-Johnson K."/>
            <person name="Ding H."/>
            <person name="Giovannoni S.J."/>
            <person name="Moore L.R."/>
            <person name="Chisholm S.W."/>
        </authorList>
    </citation>
    <scope>NUCLEOTIDE SEQUENCE [LARGE SCALE GENOMIC DNA]</scope>
    <source>
        <strain evidence="11">GP2</strain>
    </source>
</reference>
<keyword evidence="2" id="KW-0328">Glycosyltransferase</keyword>
<evidence type="ECO:0000259" key="9">
    <source>
        <dbReference type="Pfam" id="PF00535"/>
    </source>
</evidence>
<evidence type="ECO:0000256" key="6">
    <source>
        <dbReference type="ARBA" id="ARBA00022989"/>
    </source>
</evidence>
<keyword evidence="7 8" id="KW-0472">Membrane</keyword>
<dbReference type="InterPro" id="IPR050256">
    <property type="entry name" value="Glycosyltransferase_2"/>
</dbReference>
<dbReference type="Pfam" id="PF00535">
    <property type="entry name" value="Glycos_transf_2"/>
    <property type="match status" value="1"/>
</dbReference>
<comment type="caution">
    <text evidence="10">The sequence shown here is derived from an EMBL/GenBank/DDBJ whole genome shotgun (WGS) entry which is preliminary data.</text>
</comment>
<feature type="transmembrane region" description="Helical" evidence="8">
    <location>
        <begin position="237"/>
        <end position="260"/>
    </location>
</feature>
<evidence type="ECO:0000256" key="2">
    <source>
        <dbReference type="ARBA" id="ARBA00022676"/>
    </source>
</evidence>
<dbReference type="CDD" id="cd04187">
    <property type="entry name" value="DPM1_like_bac"/>
    <property type="match status" value="1"/>
</dbReference>
<evidence type="ECO:0000313" key="11">
    <source>
        <dbReference type="Proteomes" id="UP000030598"/>
    </source>
</evidence>
<dbReference type="eggNOG" id="COG0463">
    <property type="taxonomic scope" value="Bacteria"/>
</dbReference>
<dbReference type="STRING" id="59925.EU91_1689"/>
<gene>
    <name evidence="10" type="ORF">EU91_1689</name>
</gene>
<sequence>MSDIKQLISIIVPVFNESESIGLLLDEVISVMSFHKFNFELIVVNDGSKDNTQQVLKKLTLKIKELSVISLRKNYGQTAAMSAGFDNCKGDIVITLDGDLQNDPNDIPKLISEINNGYDLVCGWRFDRKDKLINRKIPSKIANKLIAQVTGLKLHDYGCSLKAFKKEIIDDIKLYGELHRFLPVLANIEGARIKEIKVNHRSRKYGSSKYGIDRTFRVLMDLLTVWFMTKFLTRPMYGFGFVGIISILTSLAMSSYLVVLKIIGEDIGNRPLLMFALILGIAGVQLFSFGLLSELLIRTYHESQSRPIYRIRSISSTNQN</sequence>
<dbReference type="PANTHER" id="PTHR48090:SF3">
    <property type="entry name" value="UNDECAPRENYL-PHOSPHATE 4-DEOXY-4-FORMAMIDO-L-ARABINOSE TRANSFERASE"/>
    <property type="match status" value="1"/>
</dbReference>
<evidence type="ECO:0000256" key="1">
    <source>
        <dbReference type="ARBA" id="ARBA00022475"/>
    </source>
</evidence>
<dbReference type="SUPFAM" id="SSF53448">
    <property type="entry name" value="Nucleotide-diphospho-sugar transferases"/>
    <property type="match status" value="1"/>
</dbReference>
<dbReference type="EMBL" id="JNAH01000008">
    <property type="protein sequence ID" value="KGF85586.1"/>
    <property type="molecule type" value="Genomic_DNA"/>
</dbReference>
<keyword evidence="4 8" id="KW-0812">Transmembrane</keyword>
<name>A0A0A1ZAP5_PROMR</name>
<evidence type="ECO:0000256" key="4">
    <source>
        <dbReference type="ARBA" id="ARBA00022692"/>
    </source>
</evidence>
<dbReference type="InterPro" id="IPR029044">
    <property type="entry name" value="Nucleotide-diphossugar_trans"/>
</dbReference>
<dbReference type="AlphaFoldDB" id="A0A0A1ZAP5"/>
<evidence type="ECO:0000256" key="7">
    <source>
        <dbReference type="ARBA" id="ARBA00023136"/>
    </source>
</evidence>
<accession>A0A0A1ZAP5</accession>
<evidence type="ECO:0000313" key="10">
    <source>
        <dbReference type="EMBL" id="KGF85586.1"/>
    </source>
</evidence>
<evidence type="ECO:0000256" key="8">
    <source>
        <dbReference type="SAM" id="Phobius"/>
    </source>
</evidence>
<dbReference type="GO" id="GO:0016757">
    <property type="term" value="F:glycosyltransferase activity"/>
    <property type="evidence" value="ECO:0007669"/>
    <property type="project" value="UniProtKB-KW"/>
</dbReference>
<dbReference type="GO" id="GO:0005886">
    <property type="term" value="C:plasma membrane"/>
    <property type="evidence" value="ECO:0007669"/>
    <property type="project" value="TreeGrafter"/>
</dbReference>
<feature type="transmembrane region" description="Helical" evidence="8">
    <location>
        <begin position="272"/>
        <end position="297"/>
    </location>
</feature>
<feature type="domain" description="Glycosyltransferase 2-like" evidence="9">
    <location>
        <begin position="9"/>
        <end position="172"/>
    </location>
</feature>
<organism evidence="10 11">
    <name type="scientific">Prochlorococcus marinus str. GP2</name>
    <dbReference type="NCBI Taxonomy" id="59925"/>
    <lineage>
        <taxon>Bacteria</taxon>
        <taxon>Bacillati</taxon>
        <taxon>Cyanobacteriota</taxon>
        <taxon>Cyanophyceae</taxon>
        <taxon>Synechococcales</taxon>
        <taxon>Prochlorococcaceae</taxon>
        <taxon>Prochlorococcus</taxon>
    </lineage>
</organism>
<keyword evidence="3 10" id="KW-0808">Transferase</keyword>
<dbReference type="OrthoDB" id="9807778at2"/>
<dbReference type="GO" id="GO:0009103">
    <property type="term" value="P:lipopolysaccharide biosynthetic process"/>
    <property type="evidence" value="ECO:0007669"/>
    <property type="project" value="UniProtKB-KW"/>
</dbReference>
<dbReference type="RefSeq" id="WP_032525050.1">
    <property type="nucleotide sequence ID" value="NZ_CP138934.1"/>
</dbReference>
<evidence type="ECO:0000256" key="3">
    <source>
        <dbReference type="ARBA" id="ARBA00022679"/>
    </source>
</evidence>